<feature type="signal peptide" evidence="1">
    <location>
        <begin position="1"/>
        <end position="17"/>
    </location>
</feature>
<dbReference type="Proteomes" id="UP000799324">
    <property type="component" value="Unassembled WGS sequence"/>
</dbReference>
<reference evidence="2" key="1">
    <citation type="journal article" date="2020" name="Stud. Mycol.">
        <title>101 Dothideomycetes genomes: a test case for predicting lifestyles and emergence of pathogens.</title>
        <authorList>
            <person name="Haridas S."/>
            <person name="Albert R."/>
            <person name="Binder M."/>
            <person name="Bloem J."/>
            <person name="Labutti K."/>
            <person name="Salamov A."/>
            <person name="Andreopoulos B."/>
            <person name="Baker S."/>
            <person name="Barry K."/>
            <person name="Bills G."/>
            <person name="Bluhm B."/>
            <person name="Cannon C."/>
            <person name="Castanera R."/>
            <person name="Culley D."/>
            <person name="Daum C."/>
            <person name="Ezra D."/>
            <person name="Gonzalez J."/>
            <person name="Henrissat B."/>
            <person name="Kuo A."/>
            <person name="Liang C."/>
            <person name="Lipzen A."/>
            <person name="Lutzoni F."/>
            <person name="Magnuson J."/>
            <person name="Mondo S."/>
            <person name="Nolan M."/>
            <person name="Ohm R."/>
            <person name="Pangilinan J."/>
            <person name="Park H.-J."/>
            <person name="Ramirez L."/>
            <person name="Alfaro M."/>
            <person name="Sun H."/>
            <person name="Tritt A."/>
            <person name="Yoshinaga Y."/>
            <person name="Zwiers L.-H."/>
            <person name="Turgeon B."/>
            <person name="Goodwin S."/>
            <person name="Spatafora J."/>
            <person name="Crous P."/>
            <person name="Grigoriev I."/>
        </authorList>
    </citation>
    <scope>NUCLEOTIDE SEQUENCE</scope>
    <source>
        <strain evidence="2">CBS 122681</strain>
    </source>
</reference>
<protein>
    <submittedName>
        <fullName evidence="2">Uncharacterized protein</fullName>
    </submittedName>
</protein>
<name>A0A6A6TG84_9PLEO</name>
<dbReference type="OrthoDB" id="5199481at2759"/>
<gene>
    <name evidence="2" type="ORF">K491DRAFT_766703</name>
</gene>
<dbReference type="AlphaFoldDB" id="A0A6A6TG84"/>
<keyword evidence="1" id="KW-0732">Signal</keyword>
<evidence type="ECO:0000256" key="1">
    <source>
        <dbReference type="SAM" id="SignalP"/>
    </source>
</evidence>
<evidence type="ECO:0000313" key="3">
    <source>
        <dbReference type="Proteomes" id="UP000799324"/>
    </source>
</evidence>
<proteinExistence type="predicted"/>
<accession>A0A6A6TG84</accession>
<organism evidence="2 3">
    <name type="scientific">Lophiostoma macrostomum CBS 122681</name>
    <dbReference type="NCBI Taxonomy" id="1314788"/>
    <lineage>
        <taxon>Eukaryota</taxon>
        <taxon>Fungi</taxon>
        <taxon>Dikarya</taxon>
        <taxon>Ascomycota</taxon>
        <taxon>Pezizomycotina</taxon>
        <taxon>Dothideomycetes</taxon>
        <taxon>Pleosporomycetidae</taxon>
        <taxon>Pleosporales</taxon>
        <taxon>Lophiostomataceae</taxon>
        <taxon>Lophiostoma</taxon>
    </lineage>
</organism>
<feature type="chain" id="PRO_5025563516" evidence="1">
    <location>
        <begin position="18"/>
        <end position="189"/>
    </location>
</feature>
<keyword evidence="3" id="KW-1185">Reference proteome</keyword>
<sequence length="189" mass="20014">MRSFFFAAASLCSLTTAFPNPFKILAPWDTMAPPPAGTQLYQLQTKSTTTTVSGQWLALATGSTQYSLATAQTAATKFFTNKYDATGTYAFHNADDTRQVALQGTNGTLLYVVDVTNPSSGTIPAGQLLEWATFTTDSNVLGVKDGSTLTNRTFVAVQGTGNAYTVALYDGASNTTAKITPITLNIVKV</sequence>
<dbReference type="EMBL" id="MU004316">
    <property type="protein sequence ID" value="KAF2658247.1"/>
    <property type="molecule type" value="Genomic_DNA"/>
</dbReference>
<evidence type="ECO:0000313" key="2">
    <source>
        <dbReference type="EMBL" id="KAF2658247.1"/>
    </source>
</evidence>